<dbReference type="SUPFAM" id="SSF55486">
    <property type="entry name" value="Metalloproteases ('zincins'), catalytic domain"/>
    <property type="match status" value="1"/>
</dbReference>
<reference evidence="2" key="2">
    <citation type="submission" date="2017-02" db="UniProtKB">
        <authorList>
            <consortium name="WormBaseParasite"/>
        </authorList>
    </citation>
    <scope>IDENTIFICATION</scope>
</reference>
<dbReference type="AlphaFoldDB" id="A0A0K0CXB4"/>
<accession>A0A0K0CXB4</accession>
<organism evidence="1 2">
    <name type="scientific">Angiostrongylus cantonensis</name>
    <name type="common">Rat lungworm</name>
    <dbReference type="NCBI Taxonomy" id="6313"/>
    <lineage>
        <taxon>Eukaryota</taxon>
        <taxon>Metazoa</taxon>
        <taxon>Ecdysozoa</taxon>
        <taxon>Nematoda</taxon>
        <taxon>Chromadorea</taxon>
        <taxon>Rhabditida</taxon>
        <taxon>Rhabditina</taxon>
        <taxon>Rhabditomorpha</taxon>
        <taxon>Strongyloidea</taxon>
        <taxon>Metastrongylidae</taxon>
        <taxon>Angiostrongylus</taxon>
    </lineage>
</organism>
<dbReference type="InterPro" id="IPR027268">
    <property type="entry name" value="Peptidase_M4/M1_CTD_sf"/>
</dbReference>
<dbReference type="STRING" id="6313.A0A0K0CXB4"/>
<dbReference type="Proteomes" id="UP000035642">
    <property type="component" value="Unassembled WGS sequence"/>
</dbReference>
<dbReference type="Gene3D" id="1.10.390.10">
    <property type="entry name" value="Neutral Protease Domain 2"/>
    <property type="match status" value="1"/>
</dbReference>
<evidence type="ECO:0000313" key="1">
    <source>
        <dbReference type="Proteomes" id="UP000035642"/>
    </source>
</evidence>
<reference evidence="1" key="1">
    <citation type="submission" date="2012-09" db="EMBL/GenBank/DDBJ databases">
        <authorList>
            <person name="Martin A.A."/>
        </authorList>
    </citation>
    <scope>NUCLEOTIDE SEQUENCE</scope>
</reference>
<name>A0A0K0CXB4_ANGCA</name>
<proteinExistence type="predicted"/>
<sequence>MNERGKQISLSVDSELVNIEHIYVVNCDTGLTLCVTKTVFDQREQLLSLILLETVEAVSFVEFSMLATFFGGKGTNLRVDVVKFSSVDNMKVTYVQATLDLCVMFTPTTRMRSNSAIKFVATDGLTCFERTVPLAVQQIAFVGFENAETLIYNTTTLNGTYIPDIEIVFSINKNFKREKHEWIYRESCKVMTLMTTWTRFPYPLKELKFISAPIRAPSHSSLGLITLQDRLVDHPSYTLAHVSLIHSVIQQWLPGLVGSTKSNESCFMESLSVYLEWKVDEVLHIVNKTRGTEVELIRPQDLSSEEKDSLRPVRVVEARKRFFHSPW</sequence>
<keyword evidence="1" id="KW-1185">Reference proteome</keyword>
<dbReference type="WBParaSite" id="ACAC_0000219001-mRNA-1">
    <property type="protein sequence ID" value="ACAC_0000219001-mRNA-1"/>
    <property type="gene ID" value="ACAC_0000219001"/>
</dbReference>
<evidence type="ECO:0000313" key="2">
    <source>
        <dbReference type="WBParaSite" id="ACAC_0000219001-mRNA-1"/>
    </source>
</evidence>
<protein>
    <submittedName>
        <fullName evidence="2">DUF1758 domain-containing protein</fullName>
    </submittedName>
</protein>